<dbReference type="GO" id="GO:0016567">
    <property type="term" value="P:protein ubiquitination"/>
    <property type="evidence" value="ECO:0007669"/>
    <property type="project" value="TreeGrafter"/>
</dbReference>
<dbReference type="EMBL" id="KB007932">
    <property type="protein sequence ID" value="ELR19654.1"/>
    <property type="molecule type" value="Genomic_DNA"/>
</dbReference>
<keyword evidence="9" id="KW-1185">Reference proteome</keyword>
<comment type="catalytic activity">
    <reaction evidence="1">
        <text>S-ubiquitinyl-[E2 ubiquitin-conjugating enzyme]-L-cysteine + [acceptor protein]-L-lysine = [E2 ubiquitin-conjugating enzyme]-L-cysteine + N(6)-ubiquitinyl-[acceptor protein]-L-lysine.</text>
        <dbReference type="EC" id="2.3.2.26"/>
    </reaction>
</comment>
<dbReference type="Gene3D" id="3.90.1750.10">
    <property type="entry name" value="Hect, E3 ligase catalytic domains"/>
    <property type="match status" value="1"/>
</dbReference>
<dbReference type="Pfam" id="PF00632">
    <property type="entry name" value="HECT"/>
    <property type="match status" value="1"/>
</dbReference>
<dbReference type="SMART" id="SM00119">
    <property type="entry name" value="HECTc"/>
    <property type="match status" value="1"/>
</dbReference>
<dbReference type="PROSITE" id="PS50237">
    <property type="entry name" value="HECT"/>
    <property type="match status" value="1"/>
</dbReference>
<evidence type="ECO:0000259" key="7">
    <source>
        <dbReference type="PROSITE" id="PS50237"/>
    </source>
</evidence>
<dbReference type="SUPFAM" id="SSF56204">
    <property type="entry name" value="Hect, E3 ligase catalytic domain"/>
    <property type="match status" value="1"/>
</dbReference>
<dbReference type="AlphaFoldDB" id="L8H2E7"/>
<dbReference type="InterPro" id="IPR035983">
    <property type="entry name" value="Hect_E3_ubiquitin_ligase"/>
</dbReference>
<dbReference type="EC" id="2.3.2.26" evidence="3"/>
<organism evidence="8 9">
    <name type="scientific">Acanthamoeba castellanii (strain ATCC 30010 / Neff)</name>
    <dbReference type="NCBI Taxonomy" id="1257118"/>
    <lineage>
        <taxon>Eukaryota</taxon>
        <taxon>Amoebozoa</taxon>
        <taxon>Discosea</taxon>
        <taxon>Longamoebia</taxon>
        <taxon>Centramoebida</taxon>
        <taxon>Acanthamoebidae</taxon>
        <taxon>Acanthamoeba</taxon>
    </lineage>
</organism>
<dbReference type="PANTHER" id="PTHR11254">
    <property type="entry name" value="HECT DOMAIN UBIQUITIN-PROTEIN LIGASE"/>
    <property type="match status" value="1"/>
</dbReference>
<evidence type="ECO:0000256" key="3">
    <source>
        <dbReference type="ARBA" id="ARBA00012485"/>
    </source>
</evidence>
<reference evidence="8 9" key="1">
    <citation type="journal article" date="2013" name="Genome Biol.">
        <title>Genome of Acanthamoeba castellanii highlights extensive lateral gene transfer and early evolution of tyrosine kinase signaling.</title>
        <authorList>
            <person name="Clarke M."/>
            <person name="Lohan A.J."/>
            <person name="Liu B."/>
            <person name="Lagkouvardos I."/>
            <person name="Roy S."/>
            <person name="Zafar N."/>
            <person name="Bertelli C."/>
            <person name="Schilde C."/>
            <person name="Kianianmomeni A."/>
            <person name="Burglin T.R."/>
            <person name="Frech C."/>
            <person name="Turcotte B."/>
            <person name="Kopec K.O."/>
            <person name="Synnott J.M."/>
            <person name="Choo C."/>
            <person name="Paponov I."/>
            <person name="Finkler A."/>
            <person name="Soon Heng Tan C."/>
            <person name="Hutchins A.P."/>
            <person name="Weinmeier T."/>
            <person name="Rattei T."/>
            <person name="Chu J.S."/>
            <person name="Gimenez G."/>
            <person name="Irimia M."/>
            <person name="Rigden D.J."/>
            <person name="Fitzpatrick D.A."/>
            <person name="Lorenzo-Morales J."/>
            <person name="Bateman A."/>
            <person name="Chiu C.H."/>
            <person name="Tang P."/>
            <person name="Hegemann P."/>
            <person name="Fromm H."/>
            <person name="Raoult D."/>
            <person name="Greub G."/>
            <person name="Miranda-Saavedra D."/>
            <person name="Chen N."/>
            <person name="Nash P."/>
            <person name="Ginger M.L."/>
            <person name="Horn M."/>
            <person name="Schaap P."/>
            <person name="Caler L."/>
            <person name="Loftus B."/>
        </authorList>
    </citation>
    <scope>NUCLEOTIDE SEQUENCE [LARGE SCALE GENOMIC DNA]</scope>
    <source>
        <strain evidence="8 9">Neff</strain>
    </source>
</reference>
<evidence type="ECO:0000256" key="2">
    <source>
        <dbReference type="ARBA" id="ARBA00004906"/>
    </source>
</evidence>
<accession>L8H2E7</accession>
<evidence type="ECO:0000256" key="4">
    <source>
        <dbReference type="ARBA" id="ARBA00022679"/>
    </source>
</evidence>
<dbReference type="CDD" id="cd00078">
    <property type="entry name" value="HECTc"/>
    <property type="match status" value="1"/>
</dbReference>
<dbReference type="Proteomes" id="UP000011083">
    <property type="component" value="Unassembled WGS sequence"/>
</dbReference>
<dbReference type="Gene3D" id="3.30.2410.10">
    <property type="entry name" value="Hect, E3 ligase catalytic domain"/>
    <property type="match status" value="1"/>
</dbReference>
<sequence>MGNSPSASPPSLELLADPIEELEGRLFWPSQPYEGPVKLRFCCDRCSQEAVLLQPYPETWKDLVGSRGECFACGSVQKIKTKFIEAGTREPIWVFNGRDDRVLAQQILKFIRSAPPSHRSYEAGSRVHFEKVLRPANFRGETLTSESPTDSVLPHDFLWEDEALQLPLKERHKLFLQTARKNIKTWDRFKVRIDRHSNILSQAYKQFSEVAPNKIRGSFSVKFLGEEAMDLGGVTKEFFHLVSEQMLDPRANLFIPQGPNNTFHPSPSSAINELHLEYFRFFGRFLGKALIEERLVKAPLTRAIWKLLLGKPLTFEDFQTVDKQIYMRLLQMLDFDDETLESCHLVFAADIDDFGQPRTVPLKEGGEDIPVTRDNLIEWISLYSSWRMLDSVAPQLVHLLQGFYEVVISLFNEFELEQILCGLGEINVDDWRKHAVMIGYRRDEDKVQEDWFWEILTEDFNNTQRGQVLQFVTGSAQVPVSFQYLHPRFTVALVRGLKKDSFPYGHTCFNRVDFPVYSSKEKMRVGLLKALDLGLVGFALR</sequence>
<dbReference type="GO" id="GO:0006511">
    <property type="term" value="P:ubiquitin-dependent protein catabolic process"/>
    <property type="evidence" value="ECO:0007669"/>
    <property type="project" value="TreeGrafter"/>
</dbReference>
<dbReference type="InterPro" id="IPR050409">
    <property type="entry name" value="E3_ubiq-protein_ligase"/>
</dbReference>
<protein>
    <recommendedName>
        <fullName evidence="3">HECT-type E3 ubiquitin transferase</fullName>
        <ecNumber evidence="3">2.3.2.26</ecNumber>
    </recommendedName>
</protein>
<feature type="domain" description="HECT" evidence="7">
    <location>
        <begin position="211"/>
        <end position="541"/>
    </location>
</feature>
<dbReference type="GO" id="GO:0005737">
    <property type="term" value="C:cytoplasm"/>
    <property type="evidence" value="ECO:0007669"/>
    <property type="project" value="TreeGrafter"/>
</dbReference>
<evidence type="ECO:0000256" key="6">
    <source>
        <dbReference type="PROSITE-ProRule" id="PRU00104"/>
    </source>
</evidence>
<name>L8H2E7_ACACF</name>
<evidence type="ECO:0000313" key="8">
    <source>
        <dbReference type="EMBL" id="ELR19654.1"/>
    </source>
</evidence>
<dbReference type="PANTHER" id="PTHR11254:SF440">
    <property type="entry name" value="E3 UBIQUITIN-PROTEIN LIGASE NEDD-4"/>
    <property type="match status" value="1"/>
</dbReference>
<dbReference type="GO" id="GO:0061630">
    <property type="term" value="F:ubiquitin protein ligase activity"/>
    <property type="evidence" value="ECO:0007669"/>
    <property type="project" value="UniProtKB-EC"/>
</dbReference>
<dbReference type="OMA" id="YAENSQQ"/>
<gene>
    <name evidence="8" type="ORF">ACA1_199060</name>
</gene>
<keyword evidence="4 8" id="KW-0808">Transferase</keyword>
<evidence type="ECO:0000256" key="5">
    <source>
        <dbReference type="ARBA" id="ARBA00022786"/>
    </source>
</evidence>
<dbReference type="InterPro" id="IPR000569">
    <property type="entry name" value="HECT_dom"/>
</dbReference>
<comment type="pathway">
    <text evidence="2">Protein modification; protein ubiquitination.</text>
</comment>
<evidence type="ECO:0000313" key="9">
    <source>
        <dbReference type="Proteomes" id="UP000011083"/>
    </source>
</evidence>
<keyword evidence="5 6" id="KW-0833">Ubl conjugation pathway</keyword>
<feature type="active site" description="Glycyl thioester intermediate" evidence="6">
    <location>
        <position position="508"/>
    </location>
</feature>
<proteinExistence type="predicted"/>
<dbReference type="VEuPathDB" id="AmoebaDB:ACA1_199060"/>
<dbReference type="Gene3D" id="3.30.2160.10">
    <property type="entry name" value="Hect, E3 ligase catalytic domain"/>
    <property type="match status" value="1"/>
</dbReference>
<dbReference type="KEGG" id="acan:ACA1_199060"/>
<dbReference type="RefSeq" id="XP_004341746.1">
    <property type="nucleotide sequence ID" value="XM_004341698.1"/>
</dbReference>
<dbReference type="GeneID" id="14920479"/>
<dbReference type="STRING" id="1257118.L8H2E7"/>
<dbReference type="OrthoDB" id="8068875at2759"/>
<evidence type="ECO:0000256" key="1">
    <source>
        <dbReference type="ARBA" id="ARBA00000885"/>
    </source>
</evidence>